<dbReference type="EMBL" id="JAFJMO010000002">
    <property type="protein sequence ID" value="KAJ8283224.1"/>
    <property type="molecule type" value="Genomic_DNA"/>
</dbReference>
<dbReference type="AlphaFoldDB" id="A0A9Q1DX80"/>
<dbReference type="OrthoDB" id="5985928at2759"/>
<keyword evidence="10" id="KW-0333">Golgi apparatus</keyword>
<feature type="coiled-coil region" evidence="16">
    <location>
        <begin position="389"/>
        <end position="431"/>
    </location>
</feature>
<dbReference type="Gene3D" id="4.10.830.40">
    <property type="match status" value="1"/>
</dbReference>
<keyword evidence="11" id="KW-0496">Mitochondrion</keyword>
<evidence type="ECO:0000256" key="12">
    <source>
        <dbReference type="ARBA" id="ARBA00023134"/>
    </source>
</evidence>
<keyword evidence="7" id="KW-0677">Repeat</keyword>
<keyword evidence="21" id="KW-1185">Reference proteome</keyword>
<keyword evidence="12" id="KW-0342">GTP-binding</keyword>
<feature type="domain" description="AIG1-type G" evidence="19">
    <location>
        <begin position="131"/>
        <end position="325"/>
    </location>
</feature>
<dbReference type="Gene3D" id="3.40.50.300">
    <property type="entry name" value="P-loop containing nucleotide triphosphate hydrolases"/>
    <property type="match status" value="1"/>
</dbReference>
<evidence type="ECO:0000256" key="7">
    <source>
        <dbReference type="ARBA" id="ARBA00022737"/>
    </source>
</evidence>
<feature type="region of interest" description="Disordered" evidence="17">
    <location>
        <begin position="1"/>
        <end position="26"/>
    </location>
</feature>
<name>A0A9Q1DX80_CONCO</name>
<feature type="compositionally biased region" description="Basic and acidic residues" evidence="17">
    <location>
        <begin position="1"/>
        <end position="18"/>
    </location>
</feature>
<keyword evidence="16" id="KW-0175">Coiled coil</keyword>
<dbReference type="InterPro" id="IPR027417">
    <property type="entry name" value="P-loop_NTPase"/>
</dbReference>
<evidence type="ECO:0000256" key="1">
    <source>
        <dbReference type="ARBA" id="ARBA00004173"/>
    </source>
</evidence>
<dbReference type="GO" id="GO:0005783">
    <property type="term" value="C:endoplasmic reticulum"/>
    <property type="evidence" value="ECO:0007669"/>
    <property type="project" value="UniProtKB-SubCell"/>
</dbReference>
<dbReference type="GO" id="GO:0005829">
    <property type="term" value="C:cytosol"/>
    <property type="evidence" value="ECO:0007669"/>
    <property type="project" value="UniProtKB-SubCell"/>
</dbReference>
<evidence type="ECO:0000256" key="17">
    <source>
        <dbReference type="SAM" id="MobiDB-lite"/>
    </source>
</evidence>
<evidence type="ECO:0000256" key="16">
    <source>
        <dbReference type="SAM" id="Coils"/>
    </source>
</evidence>
<dbReference type="FunFam" id="3.40.50.300:FF:000536">
    <property type="entry name" value="GTPase IMAP family member 8"/>
    <property type="match status" value="1"/>
</dbReference>
<dbReference type="InterPro" id="IPR006703">
    <property type="entry name" value="G_AIG1"/>
</dbReference>
<keyword evidence="8" id="KW-0547">Nucleotide-binding</keyword>
<dbReference type="SUPFAM" id="SSF52540">
    <property type="entry name" value="P-loop containing nucleoside triphosphate hydrolases"/>
    <property type="match status" value="1"/>
</dbReference>
<gene>
    <name evidence="20" type="ORF">COCON_G00020740</name>
</gene>
<evidence type="ECO:0000256" key="9">
    <source>
        <dbReference type="ARBA" id="ARBA00022824"/>
    </source>
</evidence>
<dbReference type="PROSITE" id="PS51720">
    <property type="entry name" value="G_AIG1"/>
    <property type="match status" value="1"/>
</dbReference>
<evidence type="ECO:0000256" key="14">
    <source>
        <dbReference type="ARBA" id="ARBA00073539"/>
    </source>
</evidence>
<evidence type="ECO:0000256" key="6">
    <source>
        <dbReference type="ARBA" id="ARBA00022490"/>
    </source>
</evidence>
<dbReference type="PANTHER" id="PTHR10903:SF188">
    <property type="entry name" value="GTPASE IMAP FAMILY MEMBER 2-LIKE-RELATED"/>
    <property type="match status" value="1"/>
</dbReference>
<evidence type="ECO:0000256" key="11">
    <source>
        <dbReference type="ARBA" id="ARBA00023128"/>
    </source>
</evidence>
<evidence type="ECO:0000256" key="4">
    <source>
        <dbReference type="ARBA" id="ARBA00004555"/>
    </source>
</evidence>
<dbReference type="Proteomes" id="UP001152803">
    <property type="component" value="Unassembled WGS sequence"/>
</dbReference>
<evidence type="ECO:0000256" key="10">
    <source>
        <dbReference type="ARBA" id="ARBA00023034"/>
    </source>
</evidence>
<keyword evidence="18" id="KW-0472">Membrane</keyword>
<dbReference type="GO" id="GO:0005794">
    <property type="term" value="C:Golgi apparatus"/>
    <property type="evidence" value="ECO:0007669"/>
    <property type="project" value="UniProtKB-SubCell"/>
</dbReference>
<dbReference type="PANTHER" id="PTHR10903">
    <property type="entry name" value="GTPASE, IMAP FAMILY MEMBER-RELATED"/>
    <property type="match status" value="1"/>
</dbReference>
<keyword evidence="18" id="KW-1133">Transmembrane helix</keyword>
<dbReference type="GO" id="GO:0005739">
    <property type="term" value="C:mitochondrion"/>
    <property type="evidence" value="ECO:0007669"/>
    <property type="project" value="UniProtKB-SubCell"/>
</dbReference>
<evidence type="ECO:0000313" key="20">
    <source>
        <dbReference type="EMBL" id="KAJ8283224.1"/>
    </source>
</evidence>
<keyword evidence="9" id="KW-0256">Endoplasmic reticulum</keyword>
<evidence type="ECO:0000256" key="13">
    <source>
        <dbReference type="ARBA" id="ARBA00056809"/>
    </source>
</evidence>
<evidence type="ECO:0000256" key="3">
    <source>
        <dbReference type="ARBA" id="ARBA00004514"/>
    </source>
</evidence>
<feature type="transmembrane region" description="Helical" evidence="18">
    <location>
        <begin position="341"/>
        <end position="360"/>
    </location>
</feature>
<reference evidence="20" key="1">
    <citation type="journal article" date="2023" name="Science">
        <title>Genome structures resolve the early diversification of teleost fishes.</title>
        <authorList>
            <person name="Parey E."/>
            <person name="Louis A."/>
            <person name="Montfort J."/>
            <person name="Bouchez O."/>
            <person name="Roques C."/>
            <person name="Iampietro C."/>
            <person name="Lluch J."/>
            <person name="Castinel A."/>
            <person name="Donnadieu C."/>
            <person name="Desvignes T."/>
            <person name="Floi Bucao C."/>
            <person name="Jouanno E."/>
            <person name="Wen M."/>
            <person name="Mejri S."/>
            <person name="Dirks R."/>
            <person name="Jansen H."/>
            <person name="Henkel C."/>
            <person name="Chen W.J."/>
            <person name="Zahm M."/>
            <person name="Cabau C."/>
            <person name="Klopp C."/>
            <person name="Thompson A.W."/>
            <person name="Robinson-Rechavi M."/>
            <person name="Braasch I."/>
            <person name="Lecointre G."/>
            <person name="Bobe J."/>
            <person name="Postlethwait J.H."/>
            <person name="Berthelot C."/>
            <person name="Roest Crollius H."/>
            <person name="Guiguen Y."/>
        </authorList>
    </citation>
    <scope>NUCLEOTIDE SEQUENCE</scope>
    <source>
        <strain evidence="20">Concon-B</strain>
    </source>
</reference>
<proteinExistence type="inferred from homology"/>
<evidence type="ECO:0000256" key="18">
    <source>
        <dbReference type="SAM" id="Phobius"/>
    </source>
</evidence>
<sequence>MQTDRSKDEPPDFSKEMEPMGSRDQTSLVETHLHTQCRKRVGAPSRSGDTVCDVCSEGRARAVKFCQTCSAYYCETHIREHYTAEELQRHKLADITDACQQEETKQQVGNSQYLHQNGWRQEGKSGRRPALHDLRIVLLGKTGAGKSATGNTILGREVFKEGFSPNSVTFKCEEHSGEVAGRHITVIDTPGFHTSPFDQIACEIVGSKSHFFLLVIRLGRFTEEERATLKWIQENLGEEALQYTMVLFTGGDELRSPVEEFLSEGSGLQEFIHSCGGGYYVFNNRDRKNRTQVAALLEKIDTVLFNMTGYHNATMRLNKLPLAIQQVQRMIWGKIEEISNLARMMVGFLVMVGLLAIGLCKKNPTQNIKAGDERQRVESEREIRAEERLREVMKRMRQNEEMREEMMREIRAEAERLRKQMKREIRAQLERQWEAMKRVRKREEMMRKIRAEELRKFACVRL</sequence>
<evidence type="ECO:0000259" key="19">
    <source>
        <dbReference type="PROSITE" id="PS51720"/>
    </source>
</evidence>
<dbReference type="CDD" id="cd19802">
    <property type="entry name" value="Bbox1_TRIM8-like"/>
    <property type="match status" value="1"/>
</dbReference>
<keyword evidence="6" id="KW-0963">Cytoplasm</keyword>
<organism evidence="20 21">
    <name type="scientific">Conger conger</name>
    <name type="common">Conger eel</name>
    <name type="synonym">Muraena conger</name>
    <dbReference type="NCBI Taxonomy" id="82655"/>
    <lineage>
        <taxon>Eukaryota</taxon>
        <taxon>Metazoa</taxon>
        <taxon>Chordata</taxon>
        <taxon>Craniata</taxon>
        <taxon>Vertebrata</taxon>
        <taxon>Euteleostomi</taxon>
        <taxon>Actinopterygii</taxon>
        <taxon>Neopterygii</taxon>
        <taxon>Teleostei</taxon>
        <taxon>Anguilliformes</taxon>
        <taxon>Congridae</taxon>
        <taxon>Conger</taxon>
    </lineage>
</organism>
<protein>
    <recommendedName>
        <fullName evidence="14">GTPase IMAP family member 8</fullName>
    </recommendedName>
    <alternativeName>
        <fullName evidence="15">Immune-associated nucleotide-binding protein 9</fullName>
    </alternativeName>
</protein>
<dbReference type="GO" id="GO:0005525">
    <property type="term" value="F:GTP binding"/>
    <property type="evidence" value="ECO:0007669"/>
    <property type="project" value="UniProtKB-KW"/>
</dbReference>
<evidence type="ECO:0000256" key="5">
    <source>
        <dbReference type="ARBA" id="ARBA00008535"/>
    </source>
</evidence>
<dbReference type="Pfam" id="PF04548">
    <property type="entry name" value="AIG1"/>
    <property type="match status" value="1"/>
</dbReference>
<comment type="function">
    <text evidence="13">Exerts an anti-apoptotic effect in the immune system and is involved in responses to infections.</text>
</comment>
<evidence type="ECO:0000256" key="2">
    <source>
        <dbReference type="ARBA" id="ARBA00004240"/>
    </source>
</evidence>
<evidence type="ECO:0000256" key="15">
    <source>
        <dbReference type="ARBA" id="ARBA00077278"/>
    </source>
</evidence>
<comment type="subcellular location">
    <subcellularLocation>
        <location evidence="3">Cytoplasm</location>
        <location evidence="3">Cytosol</location>
    </subcellularLocation>
    <subcellularLocation>
        <location evidence="2">Endoplasmic reticulum</location>
    </subcellularLocation>
    <subcellularLocation>
        <location evidence="4">Golgi apparatus</location>
    </subcellularLocation>
    <subcellularLocation>
        <location evidence="1">Mitochondrion</location>
    </subcellularLocation>
</comment>
<evidence type="ECO:0000313" key="21">
    <source>
        <dbReference type="Proteomes" id="UP001152803"/>
    </source>
</evidence>
<evidence type="ECO:0000256" key="8">
    <source>
        <dbReference type="ARBA" id="ARBA00022741"/>
    </source>
</evidence>
<comment type="caution">
    <text evidence="20">The sequence shown here is derived from an EMBL/GenBank/DDBJ whole genome shotgun (WGS) entry which is preliminary data.</text>
</comment>
<dbReference type="InterPro" id="IPR045058">
    <property type="entry name" value="GIMA/IAN/Toc"/>
</dbReference>
<comment type="similarity">
    <text evidence="5">Belongs to the TRAFAC class TrmE-Era-EngA-EngB-Septin-like GTPase superfamily. AIG1/Toc34/Toc159-like paraseptin GTPase family. IAN subfamily.</text>
</comment>
<accession>A0A9Q1DX80</accession>
<keyword evidence="18" id="KW-0812">Transmembrane</keyword>